<comment type="caution">
    <text evidence="9">The sequence shown here is derived from an EMBL/GenBank/DDBJ whole genome shotgun (WGS) entry which is preliminary data.</text>
</comment>
<feature type="transmembrane region" description="Helical" evidence="8">
    <location>
        <begin position="32"/>
        <end position="52"/>
    </location>
</feature>
<feature type="transmembrane region" description="Helical" evidence="8">
    <location>
        <begin position="384"/>
        <end position="405"/>
    </location>
</feature>
<keyword evidence="4" id="KW-1003">Cell membrane</keyword>
<evidence type="ECO:0000313" key="10">
    <source>
        <dbReference type="Proteomes" id="UP000653358"/>
    </source>
</evidence>
<name>A0ABR6WGQ0_9FIRM</name>
<proteinExistence type="inferred from homology"/>
<dbReference type="NCBIfam" id="NF037981">
    <property type="entry name" value="NCS2_1"/>
    <property type="match status" value="1"/>
</dbReference>
<feature type="transmembrane region" description="Helical" evidence="8">
    <location>
        <begin position="58"/>
        <end position="79"/>
    </location>
</feature>
<feature type="transmembrane region" description="Helical" evidence="8">
    <location>
        <begin position="200"/>
        <end position="217"/>
    </location>
</feature>
<feature type="transmembrane region" description="Helical" evidence="8">
    <location>
        <begin position="411"/>
        <end position="432"/>
    </location>
</feature>
<protein>
    <submittedName>
        <fullName evidence="9">Purine permease</fullName>
    </submittedName>
</protein>
<dbReference type="InterPro" id="IPR017588">
    <property type="entry name" value="UacT-like"/>
</dbReference>
<dbReference type="PANTHER" id="PTHR42810:SF2">
    <property type="entry name" value="PURINE PERMEASE C1399.01C-RELATED"/>
    <property type="match status" value="1"/>
</dbReference>
<dbReference type="EMBL" id="WJBB01000001">
    <property type="protein sequence ID" value="MBC3795638.1"/>
    <property type="molecule type" value="Genomic_DNA"/>
</dbReference>
<evidence type="ECO:0000256" key="1">
    <source>
        <dbReference type="ARBA" id="ARBA00004651"/>
    </source>
</evidence>
<comment type="subcellular location">
    <subcellularLocation>
        <location evidence="1">Cell membrane</location>
        <topology evidence="1">Multi-pass membrane protein</topology>
    </subcellularLocation>
</comment>
<keyword evidence="3" id="KW-0813">Transport</keyword>
<dbReference type="Proteomes" id="UP000653358">
    <property type="component" value="Unassembled WGS sequence"/>
</dbReference>
<dbReference type="Pfam" id="PF00860">
    <property type="entry name" value="Xan_ur_permease"/>
    <property type="match status" value="1"/>
</dbReference>
<feature type="transmembrane region" description="Helical" evidence="8">
    <location>
        <begin position="352"/>
        <end position="372"/>
    </location>
</feature>
<evidence type="ECO:0000256" key="3">
    <source>
        <dbReference type="ARBA" id="ARBA00022448"/>
    </source>
</evidence>
<keyword evidence="10" id="KW-1185">Reference proteome</keyword>
<keyword evidence="6 8" id="KW-1133">Transmembrane helix</keyword>
<reference evidence="9 10" key="1">
    <citation type="journal article" date="2020" name="mSystems">
        <title>Defining Genomic and Predicted Metabolic Features of the Acetobacterium Genus.</title>
        <authorList>
            <person name="Ross D.E."/>
            <person name="Marshall C.W."/>
            <person name="Gulliver D."/>
            <person name="May H.D."/>
            <person name="Norman R.S."/>
        </authorList>
    </citation>
    <scope>NUCLEOTIDE SEQUENCE [LARGE SCALE GENOMIC DNA]</scope>
    <source>
        <strain evidence="9 10">DSM 9173</strain>
    </source>
</reference>
<feature type="transmembrane region" description="Helical" evidence="8">
    <location>
        <begin position="110"/>
        <end position="128"/>
    </location>
</feature>
<keyword evidence="5 8" id="KW-0812">Transmembrane</keyword>
<evidence type="ECO:0000256" key="4">
    <source>
        <dbReference type="ARBA" id="ARBA00022475"/>
    </source>
</evidence>
<feature type="transmembrane region" description="Helical" evidence="8">
    <location>
        <begin position="173"/>
        <end position="193"/>
    </location>
</feature>
<feature type="transmembrane region" description="Helical" evidence="8">
    <location>
        <begin position="86"/>
        <end position="104"/>
    </location>
</feature>
<evidence type="ECO:0000256" key="8">
    <source>
        <dbReference type="SAM" id="Phobius"/>
    </source>
</evidence>
<evidence type="ECO:0000313" key="9">
    <source>
        <dbReference type="EMBL" id="MBC3795638.1"/>
    </source>
</evidence>
<feature type="transmembrane region" description="Helical" evidence="8">
    <location>
        <begin position="323"/>
        <end position="346"/>
    </location>
</feature>
<dbReference type="RefSeq" id="WP_148601985.1">
    <property type="nucleotide sequence ID" value="NZ_RXYB01000001.1"/>
</dbReference>
<keyword evidence="7 8" id="KW-0472">Membrane</keyword>
<evidence type="ECO:0000256" key="6">
    <source>
        <dbReference type="ARBA" id="ARBA00022989"/>
    </source>
</evidence>
<dbReference type="InterPro" id="IPR006042">
    <property type="entry name" value="Xan_ur_permease"/>
</dbReference>
<sequence length="453" mass="47375">MNQEIKDKRQLIYELDGKPPLGTAIPLGLQHVLAMFVGNVTPVIIISGALHLPLEQTAFLIQCAMFVAGIASLIQAYPIGPVGARLPIIMGTSFGFLAVCLSIAERYGLPGVLGAALVGGVFQIFLGFSLKYIRKFFPSIVTGVVLITIGVSLIGTGMKYFAGGVGANDFGSWQNILLGTIVIITIIGVQYFTKGLASKSSILIGLIVGYIVAIPLGKISFDSIAAASWVSLPIPMQFGFEFHLDAIIAICVIYIVSTIETVGNVCGITAGGIGRPATEKEISGSVMADGIASIFAAFFNVLPSTSYGQNVGIITMTKVVNRFTIATGAIFLIICGLFPKIGSVIALMPPSVLGGAAVMMFTMLIVSGVNQVTEQPLKGRNATILAASLGLGVGFALVPTAAQYFDPTVKMLFEGSGVAIAAAVAVFLNIILPQDKPDVKKEELQSAEPVDAR</sequence>
<evidence type="ECO:0000256" key="2">
    <source>
        <dbReference type="ARBA" id="ARBA00008821"/>
    </source>
</evidence>
<evidence type="ECO:0000256" key="7">
    <source>
        <dbReference type="ARBA" id="ARBA00023136"/>
    </source>
</evidence>
<organism evidence="9 10">
    <name type="scientific">Acetobacterium tundrae</name>
    <dbReference type="NCBI Taxonomy" id="132932"/>
    <lineage>
        <taxon>Bacteria</taxon>
        <taxon>Bacillati</taxon>
        <taxon>Bacillota</taxon>
        <taxon>Clostridia</taxon>
        <taxon>Eubacteriales</taxon>
        <taxon>Eubacteriaceae</taxon>
        <taxon>Acetobacterium</taxon>
    </lineage>
</organism>
<accession>A0ABR6WGQ0</accession>
<comment type="similarity">
    <text evidence="2">Belongs to the nucleobase:cation symporter-2 (NCS2) (TC 2.A.40) family.</text>
</comment>
<gene>
    <name evidence="9" type="ORF">GH807_01045</name>
</gene>
<evidence type="ECO:0000256" key="5">
    <source>
        <dbReference type="ARBA" id="ARBA00022692"/>
    </source>
</evidence>
<feature type="transmembrane region" description="Helical" evidence="8">
    <location>
        <begin position="140"/>
        <end position="161"/>
    </location>
</feature>
<dbReference type="PANTHER" id="PTHR42810">
    <property type="entry name" value="PURINE PERMEASE C1399.01C-RELATED"/>
    <property type="match status" value="1"/>
</dbReference>
<dbReference type="InterPro" id="IPR006043">
    <property type="entry name" value="NCS2"/>
</dbReference>
<dbReference type="NCBIfam" id="TIGR03173">
    <property type="entry name" value="pbuX"/>
    <property type="match status" value="1"/>
</dbReference>
<dbReference type="NCBIfam" id="TIGR00801">
    <property type="entry name" value="ncs2"/>
    <property type="match status" value="1"/>
</dbReference>
<feature type="transmembrane region" description="Helical" evidence="8">
    <location>
        <begin position="247"/>
        <end position="270"/>
    </location>
</feature>